<dbReference type="InterPro" id="IPR032687">
    <property type="entry name" value="AraC-type_N"/>
</dbReference>
<evidence type="ECO:0000313" key="5">
    <source>
        <dbReference type="EMBL" id="GHD31005.1"/>
    </source>
</evidence>
<evidence type="ECO:0000256" key="2">
    <source>
        <dbReference type="ARBA" id="ARBA00023125"/>
    </source>
</evidence>
<comment type="caution">
    <text evidence="5">The sequence shown here is derived from an EMBL/GenBank/DDBJ whole genome shotgun (WGS) entry which is preliminary data.</text>
</comment>
<dbReference type="PANTHER" id="PTHR47894:SF1">
    <property type="entry name" value="HTH-TYPE TRANSCRIPTIONAL REGULATOR VQSM"/>
    <property type="match status" value="1"/>
</dbReference>
<dbReference type="PROSITE" id="PS00041">
    <property type="entry name" value="HTH_ARAC_FAMILY_1"/>
    <property type="match status" value="1"/>
</dbReference>
<dbReference type="SMART" id="SM00342">
    <property type="entry name" value="HTH_ARAC"/>
    <property type="match status" value="1"/>
</dbReference>
<reference evidence="5" key="1">
    <citation type="journal article" date="2014" name="Int. J. Syst. Evol. Microbiol.">
        <title>Complete genome sequence of Corynebacterium casei LMG S-19264T (=DSM 44701T), isolated from a smear-ripened cheese.</title>
        <authorList>
            <consortium name="US DOE Joint Genome Institute (JGI-PGF)"/>
            <person name="Walter F."/>
            <person name="Albersmeier A."/>
            <person name="Kalinowski J."/>
            <person name="Ruckert C."/>
        </authorList>
    </citation>
    <scope>NUCLEOTIDE SEQUENCE</scope>
    <source>
        <strain evidence="5">KCTC 23430</strain>
    </source>
</reference>
<evidence type="ECO:0000256" key="1">
    <source>
        <dbReference type="ARBA" id="ARBA00023015"/>
    </source>
</evidence>
<dbReference type="InterPro" id="IPR020449">
    <property type="entry name" value="Tscrpt_reg_AraC-type_HTH"/>
</dbReference>
<reference evidence="5" key="2">
    <citation type="submission" date="2020-09" db="EMBL/GenBank/DDBJ databases">
        <authorList>
            <person name="Sun Q."/>
            <person name="Kim S."/>
        </authorList>
    </citation>
    <scope>NUCLEOTIDE SEQUENCE</scope>
    <source>
        <strain evidence="5">KCTC 23430</strain>
    </source>
</reference>
<protein>
    <submittedName>
        <fullName evidence="5">AraC family transcriptional regulator</fullName>
    </submittedName>
</protein>
<dbReference type="GO" id="GO:0000976">
    <property type="term" value="F:transcription cis-regulatory region binding"/>
    <property type="evidence" value="ECO:0007669"/>
    <property type="project" value="TreeGrafter"/>
</dbReference>
<dbReference type="Gene3D" id="1.10.10.60">
    <property type="entry name" value="Homeodomain-like"/>
    <property type="match status" value="1"/>
</dbReference>
<keyword evidence="6" id="KW-1185">Reference proteome</keyword>
<name>A0A919CJN7_9GAMM</name>
<feature type="domain" description="HTH araC/xylS-type" evidence="4">
    <location>
        <begin position="236"/>
        <end position="334"/>
    </location>
</feature>
<keyword evidence="3" id="KW-0804">Transcription</keyword>
<dbReference type="InterPro" id="IPR009057">
    <property type="entry name" value="Homeodomain-like_sf"/>
</dbReference>
<keyword evidence="1" id="KW-0805">Transcription regulation</keyword>
<dbReference type="SUPFAM" id="SSF46689">
    <property type="entry name" value="Homeodomain-like"/>
    <property type="match status" value="1"/>
</dbReference>
<evidence type="ECO:0000256" key="3">
    <source>
        <dbReference type="ARBA" id="ARBA00023163"/>
    </source>
</evidence>
<organism evidence="5 6">
    <name type="scientific">Parahalioglobus pacificus</name>
    <dbReference type="NCBI Taxonomy" id="930806"/>
    <lineage>
        <taxon>Bacteria</taxon>
        <taxon>Pseudomonadati</taxon>
        <taxon>Pseudomonadota</taxon>
        <taxon>Gammaproteobacteria</taxon>
        <taxon>Cellvibrionales</taxon>
        <taxon>Halieaceae</taxon>
        <taxon>Parahalioglobus</taxon>
    </lineage>
</organism>
<dbReference type="EMBL" id="BMYM01000001">
    <property type="protein sequence ID" value="GHD31005.1"/>
    <property type="molecule type" value="Genomic_DNA"/>
</dbReference>
<accession>A0A919CJN7</accession>
<gene>
    <name evidence="5" type="ORF">GCM10007053_13530</name>
</gene>
<dbReference type="Pfam" id="PF12625">
    <property type="entry name" value="Arabinose_bd"/>
    <property type="match status" value="1"/>
</dbReference>
<dbReference type="PROSITE" id="PS01124">
    <property type="entry name" value="HTH_ARAC_FAMILY_2"/>
    <property type="match status" value="1"/>
</dbReference>
<dbReference type="PRINTS" id="PR00032">
    <property type="entry name" value="HTHARAC"/>
</dbReference>
<keyword evidence="2" id="KW-0238">DNA-binding</keyword>
<dbReference type="PANTHER" id="PTHR47894">
    <property type="entry name" value="HTH-TYPE TRANSCRIPTIONAL REGULATOR GADX"/>
    <property type="match status" value="1"/>
</dbReference>
<evidence type="ECO:0000259" key="4">
    <source>
        <dbReference type="PROSITE" id="PS01124"/>
    </source>
</evidence>
<evidence type="ECO:0000313" key="6">
    <source>
        <dbReference type="Proteomes" id="UP000644693"/>
    </source>
</evidence>
<dbReference type="GO" id="GO:0005829">
    <property type="term" value="C:cytosol"/>
    <property type="evidence" value="ECO:0007669"/>
    <property type="project" value="TreeGrafter"/>
</dbReference>
<dbReference type="GO" id="GO:0003700">
    <property type="term" value="F:DNA-binding transcription factor activity"/>
    <property type="evidence" value="ECO:0007669"/>
    <property type="project" value="InterPro"/>
</dbReference>
<dbReference type="RefSeq" id="WP_189476522.1">
    <property type="nucleotide sequence ID" value="NZ_BMYM01000001.1"/>
</dbReference>
<dbReference type="Proteomes" id="UP000644693">
    <property type="component" value="Unassembled WGS sequence"/>
</dbReference>
<dbReference type="InterPro" id="IPR018060">
    <property type="entry name" value="HTH_AraC"/>
</dbReference>
<dbReference type="AlphaFoldDB" id="A0A919CJN7"/>
<dbReference type="Pfam" id="PF12833">
    <property type="entry name" value="HTH_18"/>
    <property type="match status" value="1"/>
</dbReference>
<sequence length="342" mass="37857">MASQAREKLQLPMVRLALAQPFLDAALRSGKRVQASLEPYCLSEASFGDQEQFVTAAVMYDLVETLAELTGDPHCGVNLGTSLNPFEWSPMADAARQAQSVGDLLLRFSIDAYRDANSVEFKLETRGSRTIFTERRVTDGGRLPRHNDGFGAAYILSILRQAMGGNWAGHNVLVQVCDPEVFPPGHWDIRVAGANTSGFSVSFPSTWLLLAPQLRASAADDARIFARNRAPSDTLAALRYVLEKHLHEPGLDADHVAELCGISKRTLVRRLSDMGTSLKTELDQLRQLRAEALLREGKHSVADISESLGYRDPTVFTRAFRRWAGSTPTDYRNRFVSKSLRP</sequence>
<dbReference type="InterPro" id="IPR018062">
    <property type="entry name" value="HTH_AraC-typ_CS"/>
</dbReference>
<proteinExistence type="predicted"/>